<feature type="domain" description="CAAX prenyl protease 2/Lysostaphin resistance protein A-like" evidence="2">
    <location>
        <begin position="61"/>
        <end position="162"/>
    </location>
</feature>
<organism evidence="3">
    <name type="scientific">Candidatus Kentrum sp. FW</name>
    <dbReference type="NCBI Taxonomy" id="2126338"/>
    <lineage>
        <taxon>Bacteria</taxon>
        <taxon>Pseudomonadati</taxon>
        <taxon>Pseudomonadota</taxon>
        <taxon>Gammaproteobacteria</taxon>
        <taxon>Candidatus Kentrum</taxon>
    </lineage>
</organism>
<dbReference type="GO" id="GO:0004175">
    <property type="term" value="F:endopeptidase activity"/>
    <property type="evidence" value="ECO:0007669"/>
    <property type="project" value="UniProtKB-ARBA"/>
</dbReference>
<sequence length="178" mass="20504">MVFLVIKNHIKTNALVGLKTKPSFPLLHVIFPSIIYAGVALGYGLVSDLFEFELIQSEFIFILPLSLFLFPSLLEEIIFRGFIIPIDAKEKKWRKKSSYILLSTALFVLWHPFNALTVNQGAREYFLDIRFLFVVTLLGLVCSYTYIHSKSIWVPTIIHWLTVVVWVFLLGGRNLLLE</sequence>
<dbReference type="InterPro" id="IPR003675">
    <property type="entry name" value="Rce1/LyrA-like_dom"/>
</dbReference>
<dbReference type="GO" id="GO:0080120">
    <property type="term" value="P:CAAX-box protein maturation"/>
    <property type="evidence" value="ECO:0007669"/>
    <property type="project" value="UniProtKB-ARBA"/>
</dbReference>
<keyword evidence="1" id="KW-0812">Transmembrane</keyword>
<dbReference type="Pfam" id="PF02517">
    <property type="entry name" value="Rce1-like"/>
    <property type="match status" value="1"/>
</dbReference>
<gene>
    <name evidence="3" type="ORF">BECKFW1821C_GA0114237_101230</name>
</gene>
<accession>A0A450TJN7</accession>
<keyword evidence="3" id="KW-0645">Protease</keyword>
<feature type="transmembrane region" description="Helical" evidence="1">
    <location>
        <begin position="99"/>
        <end position="117"/>
    </location>
</feature>
<dbReference type="EMBL" id="CAADFE010000012">
    <property type="protein sequence ID" value="VFJ67578.1"/>
    <property type="molecule type" value="Genomic_DNA"/>
</dbReference>
<keyword evidence="1" id="KW-0472">Membrane</keyword>
<dbReference type="AlphaFoldDB" id="A0A450TJN7"/>
<evidence type="ECO:0000256" key="1">
    <source>
        <dbReference type="SAM" id="Phobius"/>
    </source>
</evidence>
<keyword evidence="1" id="KW-1133">Transmembrane helix</keyword>
<feature type="transmembrane region" description="Helical" evidence="1">
    <location>
        <begin position="129"/>
        <end position="147"/>
    </location>
</feature>
<feature type="transmembrane region" description="Helical" evidence="1">
    <location>
        <begin position="26"/>
        <end position="47"/>
    </location>
</feature>
<evidence type="ECO:0000259" key="2">
    <source>
        <dbReference type="Pfam" id="PF02517"/>
    </source>
</evidence>
<protein>
    <submittedName>
        <fullName evidence="3">CAAX protease self-immunity</fullName>
    </submittedName>
</protein>
<name>A0A450TJN7_9GAMM</name>
<feature type="transmembrane region" description="Helical" evidence="1">
    <location>
        <begin position="59"/>
        <end position="79"/>
    </location>
</feature>
<evidence type="ECO:0000313" key="3">
    <source>
        <dbReference type="EMBL" id="VFJ67578.1"/>
    </source>
</evidence>
<reference evidence="3" key="1">
    <citation type="submission" date="2019-02" db="EMBL/GenBank/DDBJ databases">
        <authorList>
            <person name="Gruber-Vodicka R. H."/>
            <person name="Seah K. B. B."/>
        </authorList>
    </citation>
    <scope>NUCLEOTIDE SEQUENCE</scope>
    <source>
        <strain evidence="3">BECK_BZ131</strain>
    </source>
</reference>
<dbReference type="GO" id="GO:0006508">
    <property type="term" value="P:proteolysis"/>
    <property type="evidence" value="ECO:0007669"/>
    <property type="project" value="UniProtKB-KW"/>
</dbReference>
<proteinExistence type="predicted"/>
<feature type="transmembrane region" description="Helical" evidence="1">
    <location>
        <begin position="152"/>
        <end position="172"/>
    </location>
</feature>
<keyword evidence="3" id="KW-0378">Hydrolase</keyword>